<dbReference type="AlphaFoldDB" id="A0A4R2T8G9"/>
<gene>
    <name evidence="5" type="ORF">EDC44_1368</name>
</gene>
<sequence>MDYLDRLIQLAQVQGEINVLCRFEGNWQVHHTQDSNAVGIFHIISQGECDVSLNNRHYHLTAGDVFFLSQGIPHHIANNAQHNAETVITNHQQGIFCLRSNHLSSYDFEMFCGYVHYSPYIRELLNLPDCLHLHGKENPQINALLQLLQNETSSQPSGKSIVDALCNVLFGYLVRDYVQHHQIHEGIIAALQDKRLRHAVNGILQQPEFEWNMENLAAKCAMSRANFIRLFKQKTGLPPGGFLTDVRMQKAEMLLRQSNKSVLLVSLAVGYKSESHFSQVFKERYGVSPSQFRSML</sequence>
<dbReference type="SMART" id="SM00342">
    <property type="entry name" value="HTH_ARAC"/>
    <property type="match status" value="1"/>
</dbReference>
<evidence type="ECO:0000256" key="3">
    <source>
        <dbReference type="ARBA" id="ARBA00023163"/>
    </source>
</evidence>
<dbReference type="GO" id="GO:0043565">
    <property type="term" value="F:sequence-specific DNA binding"/>
    <property type="evidence" value="ECO:0007669"/>
    <property type="project" value="InterPro"/>
</dbReference>
<protein>
    <submittedName>
        <fullName evidence="5">AraC family transcriptional regulator</fullName>
    </submittedName>
</protein>
<dbReference type="PANTHER" id="PTHR46796">
    <property type="entry name" value="HTH-TYPE TRANSCRIPTIONAL ACTIVATOR RHAS-RELATED"/>
    <property type="match status" value="1"/>
</dbReference>
<evidence type="ECO:0000259" key="4">
    <source>
        <dbReference type="PROSITE" id="PS01124"/>
    </source>
</evidence>
<dbReference type="InterPro" id="IPR011051">
    <property type="entry name" value="RmlC_Cupin_sf"/>
</dbReference>
<dbReference type="Gene3D" id="1.10.10.60">
    <property type="entry name" value="Homeodomain-like"/>
    <property type="match status" value="2"/>
</dbReference>
<dbReference type="InterPro" id="IPR020449">
    <property type="entry name" value="Tscrpt_reg_AraC-type_HTH"/>
</dbReference>
<dbReference type="Gene3D" id="2.60.120.10">
    <property type="entry name" value="Jelly Rolls"/>
    <property type="match status" value="1"/>
</dbReference>
<dbReference type="Proteomes" id="UP000295763">
    <property type="component" value="Unassembled WGS sequence"/>
</dbReference>
<dbReference type="InterPro" id="IPR018062">
    <property type="entry name" value="HTH_AraC-typ_CS"/>
</dbReference>
<reference evidence="5 6" key="1">
    <citation type="submission" date="2019-03" db="EMBL/GenBank/DDBJ databases">
        <title>Genomic Encyclopedia of Type Strains, Phase IV (KMG-IV): sequencing the most valuable type-strain genomes for metagenomic binning, comparative biology and taxonomic classification.</title>
        <authorList>
            <person name="Goeker M."/>
        </authorList>
    </citation>
    <scope>NUCLEOTIDE SEQUENCE [LARGE SCALE GENOMIC DNA]</scope>
    <source>
        <strain evidence="5 6">DSM 28404</strain>
    </source>
</reference>
<evidence type="ECO:0000313" key="6">
    <source>
        <dbReference type="Proteomes" id="UP000295763"/>
    </source>
</evidence>
<dbReference type="InterPro" id="IPR018060">
    <property type="entry name" value="HTH_AraC"/>
</dbReference>
<dbReference type="EMBL" id="SLYB01000036">
    <property type="protein sequence ID" value="TCP91192.1"/>
    <property type="molecule type" value="Genomic_DNA"/>
</dbReference>
<dbReference type="OrthoDB" id="9783876at2"/>
<dbReference type="RefSeq" id="WP_131979158.1">
    <property type="nucleotide sequence ID" value="NZ_SLYB01000036.1"/>
</dbReference>
<evidence type="ECO:0000256" key="2">
    <source>
        <dbReference type="ARBA" id="ARBA00023125"/>
    </source>
</evidence>
<name>A0A4R2T8G9_9PAST</name>
<dbReference type="Pfam" id="PF12852">
    <property type="entry name" value="Cupin_6"/>
    <property type="match status" value="1"/>
</dbReference>
<keyword evidence="2" id="KW-0238">DNA-binding</keyword>
<organism evidence="5 6">
    <name type="scientific">Cricetibacter osteomyelitidis</name>
    <dbReference type="NCBI Taxonomy" id="1521931"/>
    <lineage>
        <taxon>Bacteria</taxon>
        <taxon>Pseudomonadati</taxon>
        <taxon>Pseudomonadota</taxon>
        <taxon>Gammaproteobacteria</taxon>
        <taxon>Pasteurellales</taxon>
        <taxon>Pasteurellaceae</taxon>
        <taxon>Cricetibacter</taxon>
    </lineage>
</organism>
<dbReference type="InterPro" id="IPR032783">
    <property type="entry name" value="AraC_lig"/>
</dbReference>
<evidence type="ECO:0000256" key="1">
    <source>
        <dbReference type="ARBA" id="ARBA00023015"/>
    </source>
</evidence>
<dbReference type="SUPFAM" id="SSF51182">
    <property type="entry name" value="RmlC-like cupins"/>
    <property type="match status" value="1"/>
</dbReference>
<dbReference type="PROSITE" id="PS00041">
    <property type="entry name" value="HTH_ARAC_FAMILY_1"/>
    <property type="match status" value="1"/>
</dbReference>
<evidence type="ECO:0000313" key="5">
    <source>
        <dbReference type="EMBL" id="TCP91192.1"/>
    </source>
</evidence>
<dbReference type="SUPFAM" id="SSF46689">
    <property type="entry name" value="Homeodomain-like"/>
    <property type="match status" value="2"/>
</dbReference>
<dbReference type="Pfam" id="PF12833">
    <property type="entry name" value="HTH_18"/>
    <property type="match status" value="1"/>
</dbReference>
<keyword evidence="6" id="KW-1185">Reference proteome</keyword>
<dbReference type="InterPro" id="IPR014710">
    <property type="entry name" value="RmlC-like_jellyroll"/>
</dbReference>
<dbReference type="InterPro" id="IPR050204">
    <property type="entry name" value="AraC_XylS_family_regulators"/>
</dbReference>
<feature type="domain" description="HTH araC/xylS-type" evidence="4">
    <location>
        <begin position="194"/>
        <end position="295"/>
    </location>
</feature>
<keyword evidence="3" id="KW-0804">Transcription</keyword>
<proteinExistence type="predicted"/>
<dbReference type="PRINTS" id="PR00032">
    <property type="entry name" value="HTHARAC"/>
</dbReference>
<comment type="caution">
    <text evidence="5">The sequence shown here is derived from an EMBL/GenBank/DDBJ whole genome shotgun (WGS) entry which is preliminary data.</text>
</comment>
<dbReference type="GO" id="GO:0003700">
    <property type="term" value="F:DNA-binding transcription factor activity"/>
    <property type="evidence" value="ECO:0007669"/>
    <property type="project" value="InterPro"/>
</dbReference>
<dbReference type="InterPro" id="IPR009057">
    <property type="entry name" value="Homeodomain-like_sf"/>
</dbReference>
<dbReference type="PANTHER" id="PTHR46796:SF13">
    <property type="entry name" value="HTH-TYPE TRANSCRIPTIONAL ACTIVATOR RHAS"/>
    <property type="match status" value="1"/>
</dbReference>
<dbReference type="PROSITE" id="PS01124">
    <property type="entry name" value="HTH_ARAC_FAMILY_2"/>
    <property type="match status" value="1"/>
</dbReference>
<keyword evidence="1" id="KW-0805">Transcription regulation</keyword>
<accession>A0A4R2T8G9</accession>